<feature type="domain" description="CobW/HypB/UreG nucleotide-binding" evidence="2">
    <location>
        <begin position="4"/>
        <end position="177"/>
    </location>
</feature>
<comment type="caution">
    <text evidence="3">The sequence shown here is derived from an EMBL/GenBank/DDBJ whole genome shotgun (WGS) entry which is preliminary data.</text>
</comment>
<dbReference type="PANTHER" id="PTHR13748:SF46">
    <property type="entry name" value="ZINC CHAPERONE YEIR"/>
    <property type="match status" value="1"/>
</dbReference>
<sequence>MQTPTNIITGFLGSGKTTAILNLLKEKPADQNWAVLVNEFGEIGIDGAILTEQGTLVKQVPGGCMCCAAGVPTSVAISSLLRSKPDRLIIEPTGLGHADKILATLMSDQFKDHIDLRATIAMVDPRNLSDSKYLSNDNFVEQLKIADIVIGNKTDLCLSSDIDTFNAWITVQKPSKTYWQLVKQSKFQSEILDNIRRIQPSDTHTEHAHHHHATPSLALKSGQHSLRRENSGQGYYSCGWLFSSQVEFCFEQLFSMLSELSAERIKGVMKTDKGYMTLNISSGVVSITKASISTGDSRIEIIDSQKLHWEQLDKILQQLGGLS</sequence>
<reference evidence="3 4" key="1">
    <citation type="submission" date="2018-12" db="EMBL/GenBank/DDBJ databases">
        <title>Genomic taxonomy of the Vibrionaceae family.</title>
        <authorList>
            <person name="Gomez-Gil B."/>
            <person name="Enciso-Ibarra K."/>
        </authorList>
    </citation>
    <scope>NUCLEOTIDE SEQUENCE [LARGE SCALE GENOMIC DNA]</scope>
    <source>
        <strain evidence="3 4">CAIM 594</strain>
    </source>
</reference>
<dbReference type="GO" id="GO:0005737">
    <property type="term" value="C:cytoplasm"/>
    <property type="evidence" value="ECO:0007669"/>
    <property type="project" value="TreeGrafter"/>
</dbReference>
<dbReference type="InterPro" id="IPR003495">
    <property type="entry name" value="CobW/HypB/UreG_nucleotide-bd"/>
</dbReference>
<dbReference type="EMBL" id="RSFA01000141">
    <property type="protein sequence ID" value="RSD28923.1"/>
    <property type="molecule type" value="Genomic_DNA"/>
</dbReference>
<dbReference type="Gene3D" id="3.40.50.300">
    <property type="entry name" value="P-loop containing nucleotide triphosphate hydrolases"/>
    <property type="match status" value="1"/>
</dbReference>
<dbReference type="RefSeq" id="WP_125323266.1">
    <property type="nucleotide sequence ID" value="NZ_AP024890.1"/>
</dbReference>
<protein>
    <submittedName>
        <fullName evidence="3">GTP-binding protein</fullName>
    </submittedName>
</protein>
<name>A0A427TWT8_9VIBR</name>
<dbReference type="CDD" id="cd03112">
    <property type="entry name" value="CobW-like"/>
    <property type="match status" value="1"/>
</dbReference>
<accession>A0A427TWT8</accession>
<evidence type="ECO:0000313" key="4">
    <source>
        <dbReference type="Proteomes" id="UP000269041"/>
    </source>
</evidence>
<dbReference type="SUPFAM" id="SSF52540">
    <property type="entry name" value="P-loop containing nucleoside triphosphate hydrolases"/>
    <property type="match status" value="1"/>
</dbReference>
<dbReference type="Proteomes" id="UP000269041">
    <property type="component" value="Unassembled WGS sequence"/>
</dbReference>
<evidence type="ECO:0000256" key="1">
    <source>
        <dbReference type="SAM" id="MobiDB-lite"/>
    </source>
</evidence>
<dbReference type="InterPro" id="IPR051316">
    <property type="entry name" value="Zinc-reg_GTPase_activator"/>
</dbReference>
<dbReference type="InterPro" id="IPR027417">
    <property type="entry name" value="P-loop_NTPase"/>
</dbReference>
<dbReference type="OrthoDB" id="9808822at2"/>
<evidence type="ECO:0000259" key="2">
    <source>
        <dbReference type="Pfam" id="PF02492"/>
    </source>
</evidence>
<dbReference type="PANTHER" id="PTHR13748">
    <property type="entry name" value="COBW-RELATED"/>
    <property type="match status" value="1"/>
</dbReference>
<evidence type="ECO:0000313" key="3">
    <source>
        <dbReference type="EMBL" id="RSD28923.1"/>
    </source>
</evidence>
<dbReference type="AlphaFoldDB" id="A0A427TWT8"/>
<keyword evidence="4" id="KW-1185">Reference proteome</keyword>
<dbReference type="Pfam" id="PF02492">
    <property type="entry name" value="cobW"/>
    <property type="match status" value="1"/>
</dbReference>
<gene>
    <name evidence="3" type="ORF">EJA03_18790</name>
</gene>
<proteinExistence type="predicted"/>
<feature type="region of interest" description="Disordered" evidence="1">
    <location>
        <begin position="202"/>
        <end position="223"/>
    </location>
</feature>
<organism evidence="3 4">
    <name type="scientific">Vibrio pectenicida</name>
    <dbReference type="NCBI Taxonomy" id="62763"/>
    <lineage>
        <taxon>Bacteria</taxon>
        <taxon>Pseudomonadati</taxon>
        <taxon>Pseudomonadota</taxon>
        <taxon>Gammaproteobacteria</taxon>
        <taxon>Vibrionales</taxon>
        <taxon>Vibrionaceae</taxon>
        <taxon>Vibrio</taxon>
    </lineage>
</organism>